<dbReference type="InterPro" id="IPR049407">
    <property type="entry name" value="Usp38-like_N"/>
</dbReference>
<gene>
    <name evidence="4" type="ORF">ABMA28_000436</name>
</gene>
<feature type="region of interest" description="Disordered" evidence="2">
    <location>
        <begin position="447"/>
        <end position="502"/>
    </location>
</feature>
<dbReference type="EMBL" id="JBEDNZ010000001">
    <property type="protein sequence ID" value="KAL0852218.1"/>
    <property type="molecule type" value="Genomic_DNA"/>
</dbReference>
<dbReference type="Gene3D" id="3.90.70.10">
    <property type="entry name" value="Cysteine proteinases"/>
    <property type="match status" value="1"/>
</dbReference>
<dbReference type="AlphaFoldDB" id="A0ABD0TST0"/>
<dbReference type="Pfam" id="PF21246">
    <property type="entry name" value="Usp38-like_N"/>
    <property type="match status" value="1"/>
</dbReference>
<evidence type="ECO:0000313" key="5">
    <source>
        <dbReference type="Proteomes" id="UP001549921"/>
    </source>
</evidence>
<comment type="similarity">
    <text evidence="1">Belongs to the peptidase C19 family.</text>
</comment>
<dbReference type="SUPFAM" id="SSF54001">
    <property type="entry name" value="Cysteine proteinases"/>
    <property type="match status" value="1"/>
</dbReference>
<dbReference type="PANTHER" id="PTHR24006:SF908">
    <property type="entry name" value="DEUBIQUITINATING APOPTOTIC INHIBITOR, ISOFORM A"/>
    <property type="match status" value="1"/>
</dbReference>
<dbReference type="PANTHER" id="PTHR24006">
    <property type="entry name" value="UBIQUITIN CARBOXYL-TERMINAL HYDROLASE"/>
    <property type="match status" value="1"/>
</dbReference>
<accession>A0ABD0TST0</accession>
<dbReference type="InterPro" id="IPR038765">
    <property type="entry name" value="Papain-like_cys_pep_sf"/>
</dbReference>
<reference evidence="4 5" key="1">
    <citation type="submission" date="2024-06" db="EMBL/GenBank/DDBJ databases">
        <title>A chromosome-level genome assembly of beet webworm, Loxostege sticticalis.</title>
        <authorList>
            <person name="Zhang Y."/>
        </authorList>
    </citation>
    <scope>NUCLEOTIDE SEQUENCE [LARGE SCALE GENOMIC DNA]</scope>
    <source>
        <strain evidence="4">AQ028</strain>
        <tissue evidence="4">Male pupae</tissue>
    </source>
</reference>
<comment type="caution">
    <text evidence="4">The sequence shown here is derived from an EMBL/GenBank/DDBJ whole genome shotgun (WGS) entry which is preliminary data.</text>
</comment>
<dbReference type="InterPro" id="IPR050164">
    <property type="entry name" value="Peptidase_C19"/>
</dbReference>
<protein>
    <recommendedName>
        <fullName evidence="3">USP domain-containing protein</fullName>
    </recommendedName>
</protein>
<dbReference type="PROSITE" id="PS50235">
    <property type="entry name" value="USP_3"/>
    <property type="match status" value="1"/>
</dbReference>
<organism evidence="4 5">
    <name type="scientific">Loxostege sticticalis</name>
    <name type="common">Beet webworm moth</name>
    <dbReference type="NCBI Taxonomy" id="481309"/>
    <lineage>
        <taxon>Eukaryota</taxon>
        <taxon>Metazoa</taxon>
        <taxon>Ecdysozoa</taxon>
        <taxon>Arthropoda</taxon>
        <taxon>Hexapoda</taxon>
        <taxon>Insecta</taxon>
        <taxon>Pterygota</taxon>
        <taxon>Neoptera</taxon>
        <taxon>Endopterygota</taxon>
        <taxon>Lepidoptera</taxon>
        <taxon>Glossata</taxon>
        <taxon>Ditrysia</taxon>
        <taxon>Pyraloidea</taxon>
        <taxon>Crambidae</taxon>
        <taxon>Pyraustinae</taxon>
        <taxon>Loxostege</taxon>
    </lineage>
</organism>
<feature type="compositionally biased region" description="Low complexity" evidence="2">
    <location>
        <begin position="464"/>
        <end position="485"/>
    </location>
</feature>
<name>A0ABD0TST0_LOXSC</name>
<dbReference type="Pfam" id="PF00443">
    <property type="entry name" value="UCH"/>
    <property type="match status" value="1"/>
</dbReference>
<dbReference type="PROSITE" id="PS00972">
    <property type="entry name" value="USP_1"/>
    <property type="match status" value="1"/>
</dbReference>
<feature type="compositionally biased region" description="Low complexity" evidence="2">
    <location>
        <begin position="447"/>
        <end position="457"/>
    </location>
</feature>
<feature type="domain" description="USP" evidence="3">
    <location>
        <begin position="328"/>
        <end position="710"/>
    </location>
</feature>
<evidence type="ECO:0000313" key="4">
    <source>
        <dbReference type="EMBL" id="KAL0852218.1"/>
    </source>
</evidence>
<dbReference type="InterPro" id="IPR028889">
    <property type="entry name" value="USP"/>
</dbReference>
<proteinExistence type="inferred from homology"/>
<dbReference type="InterPro" id="IPR001394">
    <property type="entry name" value="Peptidase_C19_UCH"/>
</dbReference>
<dbReference type="InterPro" id="IPR018200">
    <property type="entry name" value="USP_CS"/>
</dbReference>
<dbReference type="Proteomes" id="UP001549921">
    <property type="component" value="Unassembled WGS sequence"/>
</dbReference>
<evidence type="ECO:0000259" key="3">
    <source>
        <dbReference type="PROSITE" id="PS50235"/>
    </source>
</evidence>
<sequence>MAVKKHELVHDNRNQLDLTALVQYIQLMNEQPNYLPPPNELVKNCQDIVKCLARATGNEEQLWELLQSVEEFIVRIVNTVHSSIRHEIITAILDKFYSFISDPQSDACPATSVVLIVLDSSDHEATLSAARWLVQQGDNGPAGAGLRASLSCLYRWMYEWHGTPALGDWVLAYIKALEENERYDILIEVSVDNLSRLFLAMDAPIGLRQSVADVIFHVLASLRESTEALDRIAPHVGRVLVNLAADSGQWSRQLLQNVVDILTAMVDRLLEGLKGEAQDMFKDKYADVILCLERHMASRGCRFLQVPPWRARNVCLATVNTHAPMRKVGLLNLGNTCYMNSVMQALLVTRQFSTHVVLKMTAVPYWSKMGVLFAKMMHSITTKLNPDEFFKVVKPPFFTRDNQHDSSEFLGYLFELLQSYEHGSDRNFDYSRPAVLAGSSRMRAIAHAAAHASQSSSDNEHGDASPNRRSVSPRPGSSAAGSSSSGHKRSSPEHEALVPPKKRLRMNEAAFLRRDSFIDSMFGGVLLTRVECTECHSSSLSRDVFRDLQLAFPEKPEGWQHSVQNLLEYYCSKERLTGENQYECRDCGGLRDAERSVLIETTPKYLILVLKNFKFEPKLQVQTKLMHSMYHNHTVTLPTVRSQAEHAAYTLYAAVIHAGTTLDSGHYYTLAKDNDQWHMYNDDAVSAADEAQLNGLNRSSTPYILFYRRTDIEEGTAPSMEELPPKLQETVMAHNKHYVETVRKMRLTRP</sequence>
<evidence type="ECO:0000256" key="1">
    <source>
        <dbReference type="ARBA" id="ARBA00009085"/>
    </source>
</evidence>
<evidence type="ECO:0000256" key="2">
    <source>
        <dbReference type="SAM" id="MobiDB-lite"/>
    </source>
</evidence>